<keyword evidence="10" id="KW-0067">ATP-binding</keyword>
<dbReference type="CDD" id="cd05387">
    <property type="entry name" value="BY-kinase"/>
    <property type="match status" value="1"/>
</dbReference>
<keyword evidence="11 15" id="KW-1133">Transmembrane helix</keyword>
<keyword evidence="9 18" id="KW-0418">Kinase</keyword>
<organism evidence="18 19">
    <name type="scientific">Bifidobacterium leontopitheci</name>
    <dbReference type="NCBI Taxonomy" id="2650774"/>
    <lineage>
        <taxon>Bacteria</taxon>
        <taxon>Bacillati</taxon>
        <taxon>Actinomycetota</taxon>
        <taxon>Actinomycetes</taxon>
        <taxon>Bifidobacteriales</taxon>
        <taxon>Bifidobacteriaceae</taxon>
        <taxon>Bifidobacterium</taxon>
    </lineage>
</organism>
<dbReference type="Pfam" id="PF13614">
    <property type="entry name" value="AAA_31"/>
    <property type="match status" value="1"/>
</dbReference>
<dbReference type="GO" id="GO:0005886">
    <property type="term" value="C:plasma membrane"/>
    <property type="evidence" value="ECO:0007669"/>
    <property type="project" value="UniProtKB-SubCell"/>
</dbReference>
<dbReference type="EMBL" id="WBVT01000041">
    <property type="protein sequence ID" value="KAB7789597.1"/>
    <property type="molecule type" value="Genomic_DNA"/>
</dbReference>
<evidence type="ECO:0000256" key="6">
    <source>
        <dbReference type="ARBA" id="ARBA00022679"/>
    </source>
</evidence>
<dbReference type="AlphaFoldDB" id="A0A6I1GJQ7"/>
<evidence type="ECO:0000313" key="19">
    <source>
        <dbReference type="Proteomes" id="UP000441772"/>
    </source>
</evidence>
<evidence type="ECO:0000259" key="16">
    <source>
        <dbReference type="Pfam" id="PF02706"/>
    </source>
</evidence>
<dbReference type="InterPro" id="IPR025669">
    <property type="entry name" value="AAA_dom"/>
</dbReference>
<evidence type="ECO:0000256" key="2">
    <source>
        <dbReference type="ARBA" id="ARBA00006683"/>
    </source>
</evidence>
<name>A0A6I1GJQ7_9BIFI</name>
<keyword evidence="7 15" id="KW-0812">Transmembrane</keyword>
<evidence type="ECO:0000256" key="15">
    <source>
        <dbReference type="SAM" id="Phobius"/>
    </source>
</evidence>
<dbReference type="SUPFAM" id="SSF52540">
    <property type="entry name" value="P-loop containing nucleoside triphosphate hydrolases"/>
    <property type="match status" value="1"/>
</dbReference>
<accession>A0A6I1GJQ7</accession>
<dbReference type="InterPro" id="IPR003856">
    <property type="entry name" value="LPS_length_determ_N"/>
</dbReference>
<keyword evidence="19" id="KW-1185">Reference proteome</keyword>
<comment type="caution">
    <text evidence="18">The sequence shown here is derived from an EMBL/GenBank/DDBJ whole genome shotgun (WGS) entry which is preliminary data.</text>
</comment>
<comment type="catalytic activity">
    <reaction evidence="14">
        <text>L-tyrosyl-[protein] + ATP = O-phospho-L-tyrosyl-[protein] + ADP + H(+)</text>
        <dbReference type="Rhea" id="RHEA:10596"/>
        <dbReference type="Rhea" id="RHEA-COMP:10136"/>
        <dbReference type="Rhea" id="RHEA-COMP:20101"/>
        <dbReference type="ChEBI" id="CHEBI:15378"/>
        <dbReference type="ChEBI" id="CHEBI:30616"/>
        <dbReference type="ChEBI" id="CHEBI:46858"/>
        <dbReference type="ChEBI" id="CHEBI:61978"/>
        <dbReference type="ChEBI" id="CHEBI:456216"/>
    </reaction>
</comment>
<dbReference type="PANTHER" id="PTHR32309">
    <property type="entry name" value="TYROSINE-PROTEIN KINASE"/>
    <property type="match status" value="1"/>
</dbReference>
<dbReference type="GO" id="GO:0004713">
    <property type="term" value="F:protein tyrosine kinase activity"/>
    <property type="evidence" value="ECO:0007669"/>
    <property type="project" value="UniProtKB-KW"/>
</dbReference>
<evidence type="ECO:0000256" key="7">
    <source>
        <dbReference type="ARBA" id="ARBA00022692"/>
    </source>
</evidence>
<dbReference type="InterPro" id="IPR027417">
    <property type="entry name" value="P-loop_NTPase"/>
</dbReference>
<proteinExistence type="inferred from homology"/>
<dbReference type="GO" id="GO:0005524">
    <property type="term" value="F:ATP binding"/>
    <property type="evidence" value="ECO:0007669"/>
    <property type="project" value="UniProtKB-KW"/>
</dbReference>
<keyword evidence="6" id="KW-0808">Transferase</keyword>
<comment type="similarity">
    <text evidence="2">Belongs to the CpsC/CapA family.</text>
</comment>
<evidence type="ECO:0000256" key="11">
    <source>
        <dbReference type="ARBA" id="ARBA00022989"/>
    </source>
</evidence>
<evidence type="ECO:0000259" key="17">
    <source>
        <dbReference type="Pfam" id="PF13614"/>
    </source>
</evidence>
<comment type="subcellular location">
    <subcellularLocation>
        <location evidence="1">Cell inner membrane</location>
        <topology evidence="1">Multi-pass membrane protein</topology>
    </subcellularLocation>
</comment>
<gene>
    <name evidence="18" type="ORF">F7D09_1893</name>
</gene>
<comment type="similarity">
    <text evidence="3">Belongs to the etk/wzc family.</text>
</comment>
<dbReference type="InterPro" id="IPR005702">
    <property type="entry name" value="Wzc-like_C"/>
</dbReference>
<feature type="transmembrane region" description="Helical" evidence="15">
    <location>
        <begin position="177"/>
        <end position="198"/>
    </location>
</feature>
<protein>
    <submittedName>
        <fullName evidence="18">Etk-like tyrosine kinase involved in eps biosynthesis</fullName>
    </submittedName>
</protein>
<keyword evidence="8" id="KW-0547">Nucleotide-binding</keyword>
<evidence type="ECO:0000256" key="14">
    <source>
        <dbReference type="ARBA" id="ARBA00053015"/>
    </source>
</evidence>
<feature type="transmembrane region" description="Helical" evidence="15">
    <location>
        <begin position="12"/>
        <end position="30"/>
    </location>
</feature>
<keyword evidence="4" id="KW-1003">Cell membrane</keyword>
<dbReference type="Pfam" id="PF02706">
    <property type="entry name" value="Wzz"/>
    <property type="match status" value="1"/>
</dbReference>
<evidence type="ECO:0000313" key="18">
    <source>
        <dbReference type="EMBL" id="KAB7789597.1"/>
    </source>
</evidence>
<dbReference type="PANTHER" id="PTHR32309:SF31">
    <property type="entry name" value="CAPSULAR EXOPOLYSACCHARIDE FAMILY"/>
    <property type="match status" value="1"/>
</dbReference>
<evidence type="ECO:0000256" key="5">
    <source>
        <dbReference type="ARBA" id="ARBA00022519"/>
    </source>
</evidence>
<evidence type="ECO:0000256" key="1">
    <source>
        <dbReference type="ARBA" id="ARBA00004429"/>
    </source>
</evidence>
<keyword evidence="13" id="KW-0829">Tyrosine-protein kinase</keyword>
<evidence type="ECO:0000256" key="4">
    <source>
        <dbReference type="ARBA" id="ARBA00022475"/>
    </source>
</evidence>
<evidence type="ECO:0000256" key="13">
    <source>
        <dbReference type="ARBA" id="ARBA00023137"/>
    </source>
</evidence>
<evidence type="ECO:0000256" key="12">
    <source>
        <dbReference type="ARBA" id="ARBA00023136"/>
    </source>
</evidence>
<dbReference type="InterPro" id="IPR050445">
    <property type="entry name" value="Bact_polysacc_biosynth/exp"/>
</dbReference>
<evidence type="ECO:0000256" key="8">
    <source>
        <dbReference type="ARBA" id="ARBA00022741"/>
    </source>
</evidence>
<dbReference type="Proteomes" id="UP000441772">
    <property type="component" value="Unassembled WGS sequence"/>
</dbReference>
<feature type="domain" description="AAA" evidence="17">
    <location>
        <begin position="265"/>
        <end position="401"/>
    </location>
</feature>
<dbReference type="RefSeq" id="WP_193312435.1">
    <property type="nucleotide sequence ID" value="NZ_JBHSKZ010000057.1"/>
</dbReference>
<evidence type="ECO:0000256" key="10">
    <source>
        <dbReference type="ARBA" id="ARBA00022840"/>
    </source>
</evidence>
<keyword evidence="5" id="KW-0997">Cell inner membrane</keyword>
<keyword evidence="12 15" id="KW-0472">Membrane</keyword>
<dbReference type="NCBIfam" id="TIGR01007">
    <property type="entry name" value="eps_fam"/>
    <property type="match status" value="1"/>
</dbReference>
<dbReference type="Gene3D" id="3.40.50.300">
    <property type="entry name" value="P-loop containing nucleotide triphosphate hydrolases"/>
    <property type="match status" value="1"/>
</dbReference>
<reference evidence="18 19" key="1">
    <citation type="submission" date="2019-09" db="EMBL/GenBank/DDBJ databases">
        <title>Characterization of the phylogenetic diversity of two novel species belonging to the genus Bifidobacterium: Bifidobacterium cebidarum sp. nov. and Bifidobacterium leontopitheci sp. nov.</title>
        <authorList>
            <person name="Lugli G.A."/>
            <person name="Duranti S."/>
            <person name="Milani C."/>
            <person name="Turroni F."/>
            <person name="Ventura M."/>
        </authorList>
    </citation>
    <scope>NUCLEOTIDE SEQUENCE [LARGE SCALE GENOMIC DNA]</scope>
    <source>
        <strain evidence="18 19">LMG 31471</strain>
    </source>
</reference>
<sequence length="644" mass="66652">MNVADLLKILRKFWILEIAIFAVVTGFSYWQVQQQTRIYSASTQVFVRTNSQTTDLSSVNASLYAISNQMKTYTELVGTERVLQPVIDTLGLKTTTGSLAGRVTATVGSGTMMTITAQDTSPQGAADIANETAKSLQNVITTNLYTDGSKLSTPIEFNVVQKAYPNNTPISPDVQAAVFKGAMTGLALAVFVALLLGFMDQKIRQSSDVEAIVDSPVLGSVPRMKVLGGSAPAIIAQPAGAAAEAIRRIAANLVFVVPKDHAEANVIVVTSGSAGEGKSTMSVNLAAAYAEKGDSVLLIDADLRKPSVAKYLGINGSVGLTHLITGQADSKSVIQRYWKSNFHVLPAGPRSVNPSLLLSSDTMKQALKKLSEYYDHVIIDTTPMDVANDAASFAKDGALVVLVAGLNVATKKSLRGVVNEFGVIGASITGTVINYAQREKHHGKYYYYYHDDGKKEEKVEAAPASVASIDGTGAVNREVNAPQHGQRKAVSKPVKAEAVAAAPVKAETEATVPARKAKAAAATRKAESAAPESATVATVAARTAKSVAEAAGVARTAKSAAVAPAAAVAAAEAAAPAPVAAVAAAPVAAAQTAKIAVAVPAPVPAAPAAPADAPSGVDEPVHIEAHNTPAHHKSAKSVASVRHH</sequence>
<evidence type="ECO:0000256" key="9">
    <source>
        <dbReference type="ARBA" id="ARBA00022777"/>
    </source>
</evidence>
<evidence type="ECO:0000256" key="3">
    <source>
        <dbReference type="ARBA" id="ARBA00008883"/>
    </source>
</evidence>
<feature type="domain" description="Polysaccharide chain length determinant N-terminal" evidence="16">
    <location>
        <begin position="2"/>
        <end position="90"/>
    </location>
</feature>